<feature type="domain" description="TonB-dependent receptor-like beta-barrel" evidence="9">
    <location>
        <begin position="190"/>
        <end position="626"/>
    </location>
</feature>
<keyword evidence="8" id="KW-0732">Signal</keyword>
<keyword evidence="5" id="KW-0798">TonB box</keyword>
<dbReference type="GO" id="GO:0015344">
    <property type="term" value="F:siderophore uptake transmembrane transporter activity"/>
    <property type="evidence" value="ECO:0007669"/>
    <property type="project" value="TreeGrafter"/>
</dbReference>
<evidence type="ECO:0000256" key="8">
    <source>
        <dbReference type="SAM" id="SignalP"/>
    </source>
</evidence>
<feature type="signal peptide" evidence="8">
    <location>
        <begin position="1"/>
        <end position="22"/>
    </location>
</feature>
<evidence type="ECO:0000313" key="11">
    <source>
        <dbReference type="Proteomes" id="UP000480684"/>
    </source>
</evidence>
<evidence type="ECO:0000256" key="5">
    <source>
        <dbReference type="ARBA" id="ARBA00023077"/>
    </source>
</evidence>
<evidence type="ECO:0000256" key="3">
    <source>
        <dbReference type="ARBA" id="ARBA00022452"/>
    </source>
</evidence>
<protein>
    <submittedName>
        <fullName evidence="10">TonB-dependent receptor</fullName>
    </submittedName>
</protein>
<comment type="caution">
    <text evidence="10">The sequence shown here is derived from an EMBL/GenBank/DDBJ whole genome shotgun (WGS) entry which is preliminary data.</text>
</comment>
<keyword evidence="7" id="KW-0998">Cell outer membrane</keyword>
<dbReference type="PANTHER" id="PTHR30069:SF49">
    <property type="entry name" value="OUTER MEMBRANE PROTEIN C"/>
    <property type="match status" value="1"/>
</dbReference>
<dbReference type="InterPro" id="IPR039426">
    <property type="entry name" value="TonB-dep_rcpt-like"/>
</dbReference>
<gene>
    <name evidence="10" type="ORF">G4223_05705</name>
</gene>
<dbReference type="Pfam" id="PF00593">
    <property type="entry name" value="TonB_dep_Rec_b-barrel"/>
    <property type="match status" value="1"/>
</dbReference>
<dbReference type="SUPFAM" id="SSF56935">
    <property type="entry name" value="Porins"/>
    <property type="match status" value="1"/>
</dbReference>
<keyword evidence="11" id="KW-1185">Reference proteome</keyword>
<dbReference type="EMBL" id="JAAIYP010000032">
    <property type="protein sequence ID" value="NFV79600.1"/>
    <property type="molecule type" value="Genomic_DNA"/>
</dbReference>
<keyword evidence="2" id="KW-0813">Transport</keyword>
<keyword evidence="4" id="KW-0812">Transmembrane</keyword>
<dbReference type="Gene3D" id="2.40.170.20">
    <property type="entry name" value="TonB-dependent receptor, beta-barrel domain"/>
    <property type="match status" value="1"/>
</dbReference>
<evidence type="ECO:0000256" key="2">
    <source>
        <dbReference type="ARBA" id="ARBA00022448"/>
    </source>
</evidence>
<dbReference type="PANTHER" id="PTHR30069">
    <property type="entry name" value="TONB-DEPENDENT OUTER MEMBRANE RECEPTOR"/>
    <property type="match status" value="1"/>
</dbReference>
<reference evidence="10 11" key="1">
    <citation type="submission" date="2020-02" db="EMBL/GenBank/DDBJ databases">
        <authorList>
            <person name="Dziuba M."/>
            <person name="Kuznetsov B."/>
            <person name="Mardanov A."/>
            <person name="Ravin N."/>
            <person name="Grouzdev D."/>
        </authorList>
    </citation>
    <scope>NUCLEOTIDE SEQUENCE [LARGE SCALE GENOMIC DNA]</scope>
    <source>
        <strain evidence="10 11">SpK</strain>
    </source>
</reference>
<proteinExistence type="predicted"/>
<evidence type="ECO:0000256" key="6">
    <source>
        <dbReference type="ARBA" id="ARBA00023136"/>
    </source>
</evidence>
<dbReference type="InterPro" id="IPR036942">
    <property type="entry name" value="Beta-barrel_TonB_sf"/>
</dbReference>
<dbReference type="GO" id="GO:0009279">
    <property type="term" value="C:cell outer membrane"/>
    <property type="evidence" value="ECO:0007669"/>
    <property type="project" value="UniProtKB-SubCell"/>
</dbReference>
<dbReference type="InterPro" id="IPR000531">
    <property type="entry name" value="Beta-barrel_TonB"/>
</dbReference>
<comment type="subcellular location">
    <subcellularLocation>
        <location evidence="1">Cell outer membrane</location>
        <topology evidence="1">Multi-pass membrane protein</topology>
    </subcellularLocation>
</comment>
<evidence type="ECO:0000256" key="1">
    <source>
        <dbReference type="ARBA" id="ARBA00004571"/>
    </source>
</evidence>
<evidence type="ECO:0000256" key="4">
    <source>
        <dbReference type="ARBA" id="ARBA00022692"/>
    </source>
</evidence>
<dbReference type="RefSeq" id="WP_163676278.1">
    <property type="nucleotide sequence ID" value="NZ_JAAIYP010000032.1"/>
</dbReference>
<keyword evidence="10" id="KW-0675">Receptor</keyword>
<evidence type="ECO:0000259" key="9">
    <source>
        <dbReference type="Pfam" id="PF00593"/>
    </source>
</evidence>
<accession>A0A7C9QSN9</accession>
<sequence>MRYILGSTALVTAALTASAAMAQTATDLKLPDQQVIPVLRQHDKPEPFPIMPLVDMSVAPGEMPYRQDKMKPSAGVLGTLMNSASPVKIGLGYSGAGDTKEAFAQAAMRTAKATVMASTAAETASTYKDGNGDKVRYGYDRTTEQVGLVFRPLSGTTLKAGLVHDLIDDHVLPLAATGVTQNGVANMVDGYGADPIRTERTIATTSVEKTAPMDGLDAVKLELRYVGLKRRANNFKLRPYTSTTVNEANPNRDVLSASLSGDTHLADNLLGRLTVSGSRIWHDASRAGGGGVTIDTISGYQYPGVEMWEGAVNADLAWRPAEGATVNLGLRYDYAGAKATEMDNPMRIGNYSGSPSALYEYYYGTGIDKARDDHMFSAKVDGEQKLLANRLSLTGSVGRIMRAADTQERYFTLPSPTTASATRQVGNPDLAPEQHYRAELGAALNGEDWVDYGRKRPGGEDWLGSSSWNISAKGYVDHVKDFISRDRAHGQSGTIRSDNAFIWRNVDADLAGAEIELSVNLTRNWSTKLGGYWRWGQNATDGRALYGIDPLEANWLVEYQDTLADLGTWNAGFKVRAVAAQNRLDDDPSYGSGFDAENAGGFGLLDLFAGFQVMDTFGMRVGIDNVFDKAYSEHNPYTSTDEANPSTVYAPGRTAYVRGLVTF</sequence>
<organism evidence="10 11">
    <name type="scientific">Magnetospirillum aberrantis SpK</name>
    <dbReference type="NCBI Taxonomy" id="908842"/>
    <lineage>
        <taxon>Bacteria</taxon>
        <taxon>Pseudomonadati</taxon>
        <taxon>Pseudomonadota</taxon>
        <taxon>Alphaproteobacteria</taxon>
        <taxon>Rhodospirillales</taxon>
        <taxon>Rhodospirillaceae</taxon>
        <taxon>Magnetospirillum</taxon>
    </lineage>
</organism>
<keyword evidence="6" id="KW-0472">Membrane</keyword>
<evidence type="ECO:0000313" key="10">
    <source>
        <dbReference type="EMBL" id="NFV79600.1"/>
    </source>
</evidence>
<feature type="chain" id="PRO_5028941111" evidence="8">
    <location>
        <begin position="23"/>
        <end position="663"/>
    </location>
</feature>
<dbReference type="AlphaFoldDB" id="A0A7C9QSN9"/>
<dbReference type="Proteomes" id="UP000480684">
    <property type="component" value="Unassembled WGS sequence"/>
</dbReference>
<evidence type="ECO:0000256" key="7">
    <source>
        <dbReference type="ARBA" id="ARBA00023237"/>
    </source>
</evidence>
<name>A0A7C9QSN9_9PROT</name>
<dbReference type="GO" id="GO:0044718">
    <property type="term" value="P:siderophore transmembrane transport"/>
    <property type="evidence" value="ECO:0007669"/>
    <property type="project" value="TreeGrafter"/>
</dbReference>
<keyword evidence="3" id="KW-1134">Transmembrane beta strand</keyword>